<dbReference type="PROSITE" id="PS51791">
    <property type="entry name" value="HSAC2"/>
    <property type="match status" value="1"/>
</dbReference>
<dbReference type="Pfam" id="PF12456">
    <property type="entry name" value="hSac2"/>
    <property type="match status" value="1"/>
</dbReference>
<comment type="similarity">
    <text evidence="1">Belongs to the TPRG1 family.</text>
</comment>
<evidence type="ECO:0000313" key="4">
    <source>
        <dbReference type="Proteomes" id="UP000281553"/>
    </source>
</evidence>
<gene>
    <name evidence="3" type="ORF">DILT_LOCUS8372</name>
</gene>
<reference evidence="3 4" key="1">
    <citation type="submission" date="2018-11" db="EMBL/GenBank/DDBJ databases">
        <authorList>
            <consortium name="Pathogen Informatics"/>
        </authorList>
    </citation>
    <scope>NUCLEOTIDE SEQUENCE [LARGE SCALE GENOMIC DNA]</scope>
</reference>
<sequence>MRQLITTIQQTTLATEDGAFVALWILTLIDHWNNEHERIIVLTERSFYIIKYDFLHGNIRESRRVGLGQLVSVTTGPLVFPTKSLMPYAKIEEKKKKTTMTTIRVLGQYFYSPDVSRSVADSSSET</sequence>
<keyword evidence="4" id="KW-1185">Reference proteome</keyword>
<dbReference type="InterPro" id="IPR040242">
    <property type="entry name" value="TPRG1-like"/>
</dbReference>
<accession>A0A3P7M2I9</accession>
<proteinExistence type="inferred from homology"/>
<feature type="domain" description="HSac2" evidence="2">
    <location>
        <begin position="1"/>
        <end position="126"/>
    </location>
</feature>
<dbReference type="InterPro" id="IPR022158">
    <property type="entry name" value="Inositol_phosphatase"/>
</dbReference>
<evidence type="ECO:0000313" key="3">
    <source>
        <dbReference type="EMBL" id="VDN12541.1"/>
    </source>
</evidence>
<dbReference type="AlphaFoldDB" id="A0A3P7M2I9"/>
<dbReference type="GO" id="GO:0005737">
    <property type="term" value="C:cytoplasm"/>
    <property type="evidence" value="ECO:0007669"/>
    <property type="project" value="TreeGrafter"/>
</dbReference>
<dbReference type="InterPro" id="IPR034753">
    <property type="entry name" value="hSac2"/>
</dbReference>
<protein>
    <recommendedName>
        <fullName evidence="2">HSac2 domain-containing protein</fullName>
    </recommendedName>
</protein>
<evidence type="ECO:0000259" key="2">
    <source>
        <dbReference type="PROSITE" id="PS51791"/>
    </source>
</evidence>
<organism evidence="3 4">
    <name type="scientific">Dibothriocephalus latus</name>
    <name type="common">Fish tapeworm</name>
    <name type="synonym">Diphyllobothrium latum</name>
    <dbReference type="NCBI Taxonomy" id="60516"/>
    <lineage>
        <taxon>Eukaryota</taxon>
        <taxon>Metazoa</taxon>
        <taxon>Spiralia</taxon>
        <taxon>Lophotrochozoa</taxon>
        <taxon>Platyhelminthes</taxon>
        <taxon>Cestoda</taxon>
        <taxon>Eucestoda</taxon>
        <taxon>Diphyllobothriidea</taxon>
        <taxon>Diphyllobothriidae</taxon>
        <taxon>Dibothriocephalus</taxon>
    </lineage>
</organism>
<dbReference type="PANTHER" id="PTHR31108:SF1">
    <property type="entry name" value="HSAC2 DOMAIN-CONTAINING PROTEIN"/>
    <property type="match status" value="1"/>
</dbReference>
<name>A0A3P7M2I9_DIBLA</name>
<dbReference type="EMBL" id="UYRU01054147">
    <property type="protein sequence ID" value="VDN12541.1"/>
    <property type="molecule type" value="Genomic_DNA"/>
</dbReference>
<dbReference type="Proteomes" id="UP000281553">
    <property type="component" value="Unassembled WGS sequence"/>
</dbReference>
<dbReference type="OrthoDB" id="10012704at2759"/>
<dbReference type="PANTHER" id="PTHR31108">
    <property type="entry name" value="TUMOR PROTEIN P63-REGULATED GENE 1-LIKE PROTEIN"/>
    <property type="match status" value="1"/>
</dbReference>
<evidence type="ECO:0000256" key="1">
    <source>
        <dbReference type="ARBA" id="ARBA00009163"/>
    </source>
</evidence>